<feature type="domain" description="N-acetyltransferase" evidence="1">
    <location>
        <begin position="1"/>
        <end position="190"/>
    </location>
</feature>
<dbReference type="CDD" id="cd04301">
    <property type="entry name" value="NAT_SF"/>
    <property type="match status" value="1"/>
</dbReference>
<evidence type="ECO:0000313" key="3">
    <source>
        <dbReference type="Proteomes" id="UP001595789"/>
    </source>
</evidence>
<dbReference type="PANTHER" id="PTHR42791:SF1">
    <property type="entry name" value="N-ACETYLTRANSFERASE DOMAIN-CONTAINING PROTEIN"/>
    <property type="match status" value="1"/>
</dbReference>
<dbReference type="InterPro" id="IPR000182">
    <property type="entry name" value="GNAT_dom"/>
</dbReference>
<keyword evidence="3" id="KW-1185">Reference proteome</keyword>
<dbReference type="GO" id="GO:0016746">
    <property type="term" value="F:acyltransferase activity"/>
    <property type="evidence" value="ECO:0007669"/>
    <property type="project" value="UniProtKB-KW"/>
</dbReference>
<dbReference type="PROSITE" id="PS51186">
    <property type="entry name" value="GNAT"/>
    <property type="match status" value="1"/>
</dbReference>
<gene>
    <name evidence="2" type="ORF">ACFOWA_14770</name>
</gene>
<comment type="caution">
    <text evidence="2">The sequence shown here is derived from an EMBL/GenBank/DDBJ whole genome shotgun (WGS) entry which is preliminary data.</text>
</comment>
<organism evidence="2 3">
    <name type="scientific">Pedobacter lithocola</name>
    <dbReference type="NCBI Taxonomy" id="1908239"/>
    <lineage>
        <taxon>Bacteria</taxon>
        <taxon>Pseudomonadati</taxon>
        <taxon>Bacteroidota</taxon>
        <taxon>Sphingobacteriia</taxon>
        <taxon>Sphingobacteriales</taxon>
        <taxon>Sphingobacteriaceae</taxon>
        <taxon>Pedobacter</taxon>
    </lineage>
</organism>
<sequence length="191" mass="22320">MKRAVKKDKVLVINILAKAFDDNQSVNYIVRQDDNREKRIRALMDYSFEVCNRFGEIWLGDDRKSCALILYPHQKKITLVTVWLDIKLVCQALGLSGILKALDRESKIQEKQPKEKMLYIWFIAVDPLCHKQGIGSLLLQHLNARAQSIGLSVYLETSTPRNLPWYERYGFQIYDSLKLDYTLYFLKRSTS</sequence>
<dbReference type="EMBL" id="JBHSBW010000013">
    <property type="protein sequence ID" value="MFC4212460.1"/>
    <property type="molecule type" value="Genomic_DNA"/>
</dbReference>
<evidence type="ECO:0000259" key="1">
    <source>
        <dbReference type="PROSITE" id="PS51186"/>
    </source>
</evidence>
<reference evidence="3" key="1">
    <citation type="journal article" date="2019" name="Int. J. Syst. Evol. Microbiol.">
        <title>The Global Catalogue of Microorganisms (GCM) 10K type strain sequencing project: providing services to taxonomists for standard genome sequencing and annotation.</title>
        <authorList>
            <consortium name="The Broad Institute Genomics Platform"/>
            <consortium name="The Broad Institute Genome Sequencing Center for Infectious Disease"/>
            <person name="Wu L."/>
            <person name="Ma J."/>
        </authorList>
    </citation>
    <scope>NUCLEOTIDE SEQUENCE [LARGE SCALE GENOMIC DNA]</scope>
    <source>
        <strain evidence="3">CCM 8691</strain>
    </source>
</reference>
<dbReference type="Proteomes" id="UP001595789">
    <property type="component" value="Unassembled WGS sequence"/>
</dbReference>
<dbReference type="PANTHER" id="PTHR42791">
    <property type="entry name" value="GNAT FAMILY ACETYLTRANSFERASE"/>
    <property type="match status" value="1"/>
</dbReference>
<evidence type="ECO:0000313" key="2">
    <source>
        <dbReference type="EMBL" id="MFC4212460.1"/>
    </source>
</evidence>
<keyword evidence="2" id="KW-0808">Transferase</keyword>
<dbReference type="Gene3D" id="3.40.630.30">
    <property type="match status" value="1"/>
</dbReference>
<proteinExistence type="predicted"/>
<dbReference type="EC" id="2.3.-.-" evidence="2"/>
<name>A0ABV8PB14_9SPHI</name>
<accession>A0ABV8PB14</accession>
<dbReference type="InterPro" id="IPR016181">
    <property type="entry name" value="Acyl_CoA_acyltransferase"/>
</dbReference>
<dbReference type="SUPFAM" id="SSF55729">
    <property type="entry name" value="Acyl-CoA N-acyltransferases (Nat)"/>
    <property type="match status" value="1"/>
</dbReference>
<dbReference type="RefSeq" id="WP_378986451.1">
    <property type="nucleotide sequence ID" value="NZ_JBHSBW010000013.1"/>
</dbReference>
<dbReference type="Pfam" id="PF13508">
    <property type="entry name" value="Acetyltransf_7"/>
    <property type="match status" value="1"/>
</dbReference>
<keyword evidence="2" id="KW-0012">Acyltransferase</keyword>
<protein>
    <submittedName>
        <fullName evidence="2">GNAT family N-acetyltransferase</fullName>
        <ecNumber evidence="2">2.3.-.-</ecNumber>
    </submittedName>
</protein>
<dbReference type="InterPro" id="IPR052523">
    <property type="entry name" value="Trichothecene_AcTrans"/>
</dbReference>